<sequence>MAISVDSAGMIFGSPFTFSGRFSILTMSASAFLVHHGLSCFFISCRVVTSTGAFRLLLNIVSYVGLMKSFKLYTTKTHGSGSDHPSVCCVYVMSAKLRHGVLVIDLTEPQNLMEAEVMYTVQAQTSIIV</sequence>
<name>A0AAN7KN20_9MYRT</name>
<evidence type="ECO:0000313" key="2">
    <source>
        <dbReference type="Proteomes" id="UP001345219"/>
    </source>
</evidence>
<comment type="caution">
    <text evidence="1">The sequence shown here is derived from an EMBL/GenBank/DDBJ whole genome shotgun (WGS) entry which is preliminary data.</text>
</comment>
<protein>
    <submittedName>
        <fullName evidence="1">Uncharacterized protein</fullName>
    </submittedName>
</protein>
<organism evidence="1 2">
    <name type="scientific">Trapa incisa</name>
    <dbReference type="NCBI Taxonomy" id="236973"/>
    <lineage>
        <taxon>Eukaryota</taxon>
        <taxon>Viridiplantae</taxon>
        <taxon>Streptophyta</taxon>
        <taxon>Embryophyta</taxon>
        <taxon>Tracheophyta</taxon>
        <taxon>Spermatophyta</taxon>
        <taxon>Magnoliopsida</taxon>
        <taxon>eudicotyledons</taxon>
        <taxon>Gunneridae</taxon>
        <taxon>Pentapetalae</taxon>
        <taxon>rosids</taxon>
        <taxon>malvids</taxon>
        <taxon>Myrtales</taxon>
        <taxon>Lythraceae</taxon>
        <taxon>Trapa</taxon>
    </lineage>
</organism>
<dbReference type="EMBL" id="JAXIOK010000005">
    <property type="protein sequence ID" value="KAK4770216.1"/>
    <property type="molecule type" value="Genomic_DNA"/>
</dbReference>
<reference evidence="1 2" key="1">
    <citation type="journal article" date="2023" name="Hortic Res">
        <title>Pangenome of water caltrop reveals structural variations and asymmetric subgenome divergence after allopolyploidization.</title>
        <authorList>
            <person name="Zhang X."/>
            <person name="Chen Y."/>
            <person name="Wang L."/>
            <person name="Yuan Y."/>
            <person name="Fang M."/>
            <person name="Shi L."/>
            <person name="Lu R."/>
            <person name="Comes H.P."/>
            <person name="Ma Y."/>
            <person name="Chen Y."/>
            <person name="Huang G."/>
            <person name="Zhou Y."/>
            <person name="Zheng Z."/>
            <person name="Qiu Y."/>
        </authorList>
    </citation>
    <scope>NUCLEOTIDE SEQUENCE [LARGE SCALE GENOMIC DNA]</scope>
    <source>
        <tissue evidence="1">Roots</tissue>
    </source>
</reference>
<gene>
    <name evidence="1" type="ORF">SAY87_030748</name>
</gene>
<accession>A0AAN7KN20</accession>
<dbReference type="AlphaFoldDB" id="A0AAN7KN20"/>
<keyword evidence="2" id="KW-1185">Reference proteome</keyword>
<dbReference type="Proteomes" id="UP001345219">
    <property type="component" value="Chromosome 24"/>
</dbReference>
<proteinExistence type="predicted"/>
<evidence type="ECO:0000313" key="1">
    <source>
        <dbReference type="EMBL" id="KAK4770216.1"/>
    </source>
</evidence>